<evidence type="ECO:0000313" key="2">
    <source>
        <dbReference type="EMBL" id="ONK73033.1"/>
    </source>
</evidence>
<organism evidence="2 3">
    <name type="scientific">Asparagus officinalis</name>
    <name type="common">Garden asparagus</name>
    <dbReference type="NCBI Taxonomy" id="4686"/>
    <lineage>
        <taxon>Eukaryota</taxon>
        <taxon>Viridiplantae</taxon>
        <taxon>Streptophyta</taxon>
        <taxon>Embryophyta</taxon>
        <taxon>Tracheophyta</taxon>
        <taxon>Spermatophyta</taxon>
        <taxon>Magnoliopsida</taxon>
        <taxon>Liliopsida</taxon>
        <taxon>Asparagales</taxon>
        <taxon>Asparagaceae</taxon>
        <taxon>Asparagoideae</taxon>
        <taxon>Asparagus</taxon>
    </lineage>
</organism>
<keyword evidence="3" id="KW-1185">Reference proteome</keyword>
<sequence>RYFNIEDNPVGWEFLFGYQGKFKHSLREWRHEIKKKCFDCFTHNWERIYKRDKRVEPEHLAALIILWGQEEHQ</sequence>
<dbReference type="EMBL" id="CM007385">
    <property type="protein sequence ID" value="ONK68198.1"/>
    <property type="molecule type" value="Genomic_DNA"/>
</dbReference>
<dbReference type="Gramene" id="ONK68198">
    <property type="protein sequence ID" value="ONK68198"/>
    <property type="gene ID" value="A4U43_C05F8660"/>
</dbReference>
<dbReference type="EMBL" id="CM007384">
    <property type="protein sequence ID" value="ONK73033.1"/>
    <property type="molecule type" value="Genomic_DNA"/>
</dbReference>
<accession>A0A5P1F5K1</accession>
<dbReference type="Proteomes" id="UP000243459">
    <property type="component" value="Chromosome 5"/>
</dbReference>
<gene>
    <name evidence="2" type="ORF">A4U43_C04F26430</name>
    <name evidence="1" type="ORF">A4U43_C05F8660</name>
</gene>
<feature type="non-terminal residue" evidence="2">
    <location>
        <position position="1"/>
    </location>
</feature>
<dbReference type="Gramene" id="ONK73033">
    <property type="protein sequence ID" value="ONK73033"/>
    <property type="gene ID" value="A4U43_C04F26430"/>
</dbReference>
<proteinExistence type="predicted"/>
<dbReference type="Proteomes" id="UP000243459">
    <property type="component" value="Chromosome 4"/>
</dbReference>
<reference evidence="2" key="1">
    <citation type="submission" date="2016-10" db="EMBL/GenBank/DDBJ databases">
        <title>The evolution of sex chromosomes in Asparagus.</title>
        <authorList>
            <person name="Leebens-Mack J."/>
            <person name="Bowers J."/>
            <person name="Harkess A."/>
            <person name="Ayyampalayam S."/>
        </authorList>
    </citation>
    <scope>NUCLEOTIDE SEQUENCE [LARGE SCALE GENOMIC DNA]</scope>
    <source>
        <tissue evidence="2">Spear</tissue>
    </source>
</reference>
<name>A0A5P1F5K1_ASPOF</name>
<reference evidence="3" key="2">
    <citation type="journal article" date="2017" name="Nat. Commun.">
        <title>The asparagus genome sheds light on the origin and evolution of a young Y chromosome.</title>
        <authorList>
            <person name="Harkess A."/>
            <person name="Zhou J."/>
            <person name="Xu C."/>
            <person name="Bowers J.E."/>
            <person name="Van der Hulst R."/>
            <person name="Ayyampalayam S."/>
            <person name="Mercati F."/>
            <person name="Riccardi P."/>
            <person name="McKain M.R."/>
            <person name="Kakrana A."/>
            <person name="Tang H."/>
            <person name="Ray J."/>
            <person name="Groenendijk J."/>
            <person name="Arikit S."/>
            <person name="Mathioni S.M."/>
            <person name="Nakano M."/>
            <person name="Shan H."/>
            <person name="Telgmann-Rauber A."/>
            <person name="Kanno A."/>
            <person name="Yue Z."/>
            <person name="Chen H."/>
            <person name="Li W."/>
            <person name="Chen Y."/>
            <person name="Xu X."/>
            <person name="Zhang Y."/>
            <person name="Luo S."/>
            <person name="Chen H."/>
            <person name="Gao J."/>
            <person name="Mao Z."/>
            <person name="Pires J.C."/>
            <person name="Luo M."/>
            <person name="Kudrna D."/>
            <person name="Wing R.A."/>
            <person name="Meyers B.C."/>
            <person name="Yi K."/>
            <person name="Kong H."/>
            <person name="Lavrijsen P."/>
            <person name="Sunseri F."/>
            <person name="Falavigna A."/>
            <person name="Ye Y."/>
            <person name="Leebens-Mack J.H."/>
            <person name="Chen G."/>
        </authorList>
    </citation>
    <scope>NUCLEOTIDE SEQUENCE [LARGE SCALE GENOMIC DNA]</scope>
    <source>
        <strain evidence="3">cv. DH0086</strain>
    </source>
</reference>
<feature type="non-terminal residue" evidence="2">
    <location>
        <position position="73"/>
    </location>
</feature>
<evidence type="ECO:0000313" key="3">
    <source>
        <dbReference type="Proteomes" id="UP000243459"/>
    </source>
</evidence>
<evidence type="ECO:0000313" key="1">
    <source>
        <dbReference type="EMBL" id="ONK68198.1"/>
    </source>
</evidence>
<dbReference type="AlphaFoldDB" id="A0A5P1F5K1"/>
<protein>
    <submittedName>
        <fullName evidence="2">Uncharacterized protein</fullName>
    </submittedName>
</protein>